<dbReference type="InterPro" id="IPR011051">
    <property type="entry name" value="RmlC_Cupin_sf"/>
</dbReference>
<protein>
    <submittedName>
        <fullName evidence="1">Cupin domain-containing protein</fullName>
    </submittedName>
</protein>
<keyword evidence="2" id="KW-1185">Reference proteome</keyword>
<evidence type="ECO:0000313" key="1">
    <source>
        <dbReference type="EMBL" id="AZV79689.1"/>
    </source>
</evidence>
<dbReference type="Gene3D" id="2.60.120.10">
    <property type="entry name" value="Jelly Rolls"/>
    <property type="match status" value="1"/>
</dbReference>
<gene>
    <name evidence="1" type="ORF">EBB79_18625</name>
</gene>
<dbReference type="Proteomes" id="UP000283063">
    <property type="component" value="Chromosome"/>
</dbReference>
<dbReference type="AlphaFoldDB" id="A0A3T0N6U3"/>
<dbReference type="InterPro" id="IPR014710">
    <property type="entry name" value="RmlC-like_jellyroll"/>
</dbReference>
<dbReference type="SUPFAM" id="SSF51182">
    <property type="entry name" value="RmlC-like cupins"/>
    <property type="match status" value="1"/>
</dbReference>
<reference evidence="1 2" key="1">
    <citation type="submission" date="2018-10" db="EMBL/GenBank/DDBJ databases">
        <title>Parasedimentitalea marina sp. nov., a psychrophilic bacterium isolated from deep seawater of the New Britain Trench.</title>
        <authorList>
            <person name="Cao J."/>
        </authorList>
    </citation>
    <scope>NUCLEOTIDE SEQUENCE [LARGE SCALE GENOMIC DNA]</scope>
    <source>
        <strain evidence="1 2">W43</strain>
    </source>
</reference>
<evidence type="ECO:0000313" key="2">
    <source>
        <dbReference type="Proteomes" id="UP000283063"/>
    </source>
</evidence>
<accession>A0A3T0N6U3</accession>
<organism evidence="1 2">
    <name type="scientific">Parasedimentitalea marina</name>
    <dbReference type="NCBI Taxonomy" id="2483033"/>
    <lineage>
        <taxon>Bacteria</taxon>
        <taxon>Pseudomonadati</taxon>
        <taxon>Pseudomonadota</taxon>
        <taxon>Alphaproteobacteria</taxon>
        <taxon>Rhodobacterales</taxon>
        <taxon>Paracoccaceae</taxon>
        <taxon>Parasedimentitalea</taxon>
    </lineage>
</organism>
<name>A0A3T0N6U3_9RHOB</name>
<dbReference type="EMBL" id="CP033219">
    <property type="protein sequence ID" value="AZV79689.1"/>
    <property type="molecule type" value="Genomic_DNA"/>
</dbReference>
<proteinExistence type="predicted"/>
<sequence length="124" mass="13803">MPSPIKCTRLFSDDRGESHFEDIEIDMSSIQYAPPAPALDLSESTDATRYFWLRFPKDWEDAAHPSPRRQLFVVLEGVVEGWTSIGETRTFRAGDRLLMEDVTGKGHGARPLNGEALAVVIALA</sequence>
<dbReference type="KEGG" id="sedi:EBB79_18625"/>